<proteinExistence type="predicted"/>
<dbReference type="InterPro" id="IPR013491">
    <property type="entry name" value="Tape_meas_N"/>
</dbReference>
<name>A0ABT5NMR7_9PSED</name>
<sequence length="1226" mass="128169">MASRSLGTLTLDLIARIGGFQDGMNRASRSVASTGAAADAAASRINALQGQFLSLSAVASRIAGPLAAAFSVSAVYSATEAYSTLTNRLKLVTDNSTELAAAQKAVFGIAQDSAQPLAATAELYQRIATNQDALKLSGEGVAGIVGTISKTLAISGSSAESANAALIQLGQAFASGVLRGEELNSVMEQAPALSQAIAAGMGKTVGELRAMGAAGELTAEAVVKALQSQSGAVDALFAKTATTIRNSFTKISNSLTHFMGELDQATGASSRVSAEFVGLSKAIDNSLPAVMSSITKESNTLSQVLTTGLFVALGRVAGGYAQQAGAALYSASASKAALAAAADTAKKDLWAAQAKQIDAKALMERAALEIKAAEGKVASDRARQVSELANLKATQSALVAERQLEQQRLAAQITDVGRTKSLTRLAELRQAEVAMLKSVEKAEQALAATTTAASAQIRQAYAMRTAAVTAYGETTAVANVLQATSRAADSAAASATVAGRAFGALATAGRGFLALMGGPVGLLFVTGAVALSFVDFRSSSDKAKEGLEQLRGPMDDVIARFKTMTEEQKAGALVRWGEAQADAVKAAKEELDSLQATLKKGVLGSDSLSLPSRIAGSSNDQTIQRAKDYKDLSEQIQEVAKNGGSMIPILEKAGKIPGVSPTLLNDLKKSAEGWSNQDQAAKDATARLAQLNAVQEKGSAATSASAAATSGLTAAGQKYLQTIQQKLVKLQDNNDAVKEANRFISEHKDLSEADRIAILSAAHASKAQGEANKAATKSTREHASEMKSLKKTFADAEENYQRQIELMNTSTDKRKNATEVEKLAFELASGKYENLNSQQKKSLEGYAAELDAKKALLKADQDAKRLAALDFNLKEDNRTAKDGFDQELAGAGRGEKYRERFREMLSIEQDFNKQRREMYKEYKEAELAGDPDAEANYKKETGLLSAALGTRLSLQVGYYSRLDEAQSNWMDGVSDAWQNFVDYAQDYSAQAADATASVLGSARSELSSFMSDVATGSKDAGDALMDMVTGFAKSMIGALADMAAQWLVYQAVQLMVGKATQSSAGMALVAHAQAASFQAQLAAYASTAAIPMTGPAAAPAAAATAAMATAPMVAGVASTALMGMAHDGIDSIPREGTWLLDGGERVLNPNQNRDLTQYLRNAGDAGAGAGRAQGLTINAPITVQAQPGMSDDTARRQGEAMGEGLRQTIRQVMNEEFSQGGSMWRK</sequence>
<reference evidence="4 5" key="1">
    <citation type="submission" date="2022-05" db="EMBL/GenBank/DDBJ databases">
        <title>Novel Pseudomonas spp. Isolated from a Rainbow Trout Aquaculture Facility.</title>
        <authorList>
            <person name="Testerman T."/>
            <person name="Graf J."/>
        </authorList>
    </citation>
    <scope>NUCLEOTIDE SEQUENCE [LARGE SCALE GENOMIC DNA]</scope>
    <source>
        <strain evidence="4 5">ID681</strain>
    </source>
</reference>
<feature type="coiled-coil region" evidence="1">
    <location>
        <begin position="779"/>
        <end position="806"/>
    </location>
</feature>
<dbReference type="NCBIfam" id="TIGR02675">
    <property type="entry name" value="tape_meas_nterm"/>
    <property type="match status" value="1"/>
</dbReference>
<evidence type="ECO:0000259" key="3">
    <source>
        <dbReference type="Pfam" id="PF20155"/>
    </source>
</evidence>
<dbReference type="Pfam" id="PF09718">
    <property type="entry name" value="Tape_meas_lam_C"/>
    <property type="match status" value="1"/>
</dbReference>
<evidence type="ECO:0000256" key="1">
    <source>
        <dbReference type="SAM" id="Coils"/>
    </source>
</evidence>
<evidence type="ECO:0000259" key="2">
    <source>
        <dbReference type="Pfam" id="PF09718"/>
    </source>
</evidence>
<evidence type="ECO:0000313" key="5">
    <source>
        <dbReference type="Proteomes" id="UP001148203"/>
    </source>
</evidence>
<keyword evidence="5" id="KW-1185">Reference proteome</keyword>
<accession>A0ABT5NMR7</accession>
<evidence type="ECO:0000313" key="4">
    <source>
        <dbReference type="EMBL" id="MDD0989423.1"/>
    </source>
</evidence>
<feature type="domain" description="Bacteriophage tail tape measure C-terminal" evidence="2">
    <location>
        <begin position="968"/>
        <end position="1053"/>
    </location>
</feature>
<feature type="domain" description="Tape measure protein N-terminal" evidence="3">
    <location>
        <begin position="75"/>
        <end position="264"/>
    </location>
</feature>
<dbReference type="InterPro" id="IPR006431">
    <property type="entry name" value="Phage_tape_meas_C"/>
</dbReference>
<dbReference type="EMBL" id="JAMDGY010000009">
    <property type="protein sequence ID" value="MDD0989423.1"/>
    <property type="molecule type" value="Genomic_DNA"/>
</dbReference>
<protein>
    <submittedName>
        <fullName evidence="4">Tape measure protein</fullName>
    </submittedName>
</protein>
<gene>
    <name evidence="4" type="ORF">M5G11_02615</name>
</gene>
<keyword evidence="1" id="KW-0175">Coiled coil</keyword>
<dbReference type="Proteomes" id="UP001148203">
    <property type="component" value="Unassembled WGS sequence"/>
</dbReference>
<organism evidence="4 5">
    <name type="scientific">Pseudomonas fontis</name>
    <dbReference type="NCBI Taxonomy" id="2942633"/>
    <lineage>
        <taxon>Bacteria</taxon>
        <taxon>Pseudomonadati</taxon>
        <taxon>Pseudomonadota</taxon>
        <taxon>Gammaproteobacteria</taxon>
        <taxon>Pseudomonadales</taxon>
        <taxon>Pseudomonadaceae</taxon>
        <taxon>Pseudomonas</taxon>
    </lineage>
</organism>
<dbReference type="Pfam" id="PF20155">
    <property type="entry name" value="TMP_3"/>
    <property type="match status" value="1"/>
</dbReference>
<comment type="caution">
    <text evidence="4">The sequence shown here is derived from an EMBL/GenBank/DDBJ whole genome shotgun (WGS) entry which is preliminary data.</text>
</comment>
<dbReference type="RefSeq" id="WP_273911434.1">
    <property type="nucleotide sequence ID" value="NZ_JAMDGX010000040.1"/>
</dbReference>